<reference evidence="2 3" key="1">
    <citation type="submission" date="2018-10" db="EMBL/GenBank/DDBJ databases">
        <title>Co-occurring genomic capacity for anaerobic methane metabolism and dissimilatory sulfite reduction discovered in the Korarchaeota.</title>
        <authorList>
            <person name="Mckay L.J."/>
            <person name="Dlakic M."/>
            <person name="Fields M.W."/>
            <person name="Delmont T.O."/>
            <person name="Eren A.M."/>
            <person name="Jay Z.J."/>
            <person name="Klingelsmith K.B."/>
            <person name="Rusch D.B."/>
            <person name="Inskeep W.P."/>
        </authorList>
    </citation>
    <scope>NUCLEOTIDE SEQUENCE [LARGE SCALE GENOMIC DNA]</scope>
    <source>
        <strain evidence="2 3">WS</strain>
    </source>
</reference>
<protein>
    <submittedName>
        <fullName evidence="2">VWA domain-containing protein</fullName>
    </submittedName>
</protein>
<evidence type="ECO:0000259" key="1">
    <source>
        <dbReference type="PROSITE" id="PS50234"/>
    </source>
</evidence>
<dbReference type="InterPro" id="IPR008912">
    <property type="entry name" value="Uncharacterised_CoxE"/>
</dbReference>
<dbReference type="Gene3D" id="3.40.50.410">
    <property type="entry name" value="von Willebrand factor, type A domain"/>
    <property type="match status" value="1"/>
</dbReference>
<dbReference type="SMART" id="SM00327">
    <property type="entry name" value="VWA"/>
    <property type="match status" value="1"/>
</dbReference>
<dbReference type="Proteomes" id="UP000278149">
    <property type="component" value="Unassembled WGS sequence"/>
</dbReference>
<dbReference type="InterPro" id="IPR002035">
    <property type="entry name" value="VWF_A"/>
</dbReference>
<name>A0A429G8K1_9CREN</name>
<sequence>MTSEFEKARVQHQREFINLDYDKIKEIANYYLINGDLNGLLALSNYSQILVAELISESGFPESAILSMERDPEAAVKLYRQVRWKLNERSRSLFKRLIAKIVIKISSGDSRGFSVNSKEYSVAYSPGMEFDLEKTIERMIEKCKKVDEMRYEDIVASDKRKRDKSLIMILDSSGSMTGKKILIAMMIAAIASHKLRGGRYGVVGFNSTAFVIKSPAENKDSVKVIEEILDLVPIGYTNISDGLKKGLEISYHLKNPKYLLITDGEYNVGEDPRKVARRFKNLCVIHTRGKRDSRGSALCKEIARIGGSKYFVIDDIKQIQRVMKSILD</sequence>
<dbReference type="SUPFAM" id="SSF53300">
    <property type="entry name" value="vWA-like"/>
    <property type="match status" value="1"/>
</dbReference>
<dbReference type="AlphaFoldDB" id="A0A429G8K1"/>
<feature type="domain" description="VWFA" evidence="1">
    <location>
        <begin position="165"/>
        <end position="326"/>
    </location>
</feature>
<proteinExistence type="predicted"/>
<gene>
    <name evidence="2" type="ORF">D9Q81_01875</name>
</gene>
<dbReference type="PROSITE" id="PS50234">
    <property type="entry name" value="VWFA"/>
    <property type="match status" value="1"/>
</dbReference>
<organism evidence="2 3">
    <name type="scientific">Candidatus Korarchaeum cryptofilum</name>
    <dbReference type="NCBI Taxonomy" id="498846"/>
    <lineage>
        <taxon>Archaea</taxon>
        <taxon>Thermoproteota</taxon>
        <taxon>Candidatus Korarchaeia</taxon>
        <taxon>Candidatus Korarchaeales</taxon>
        <taxon>Candidatus Korarchaeaceae</taxon>
        <taxon>Candidatus Korarchaeum</taxon>
    </lineage>
</organism>
<dbReference type="Pfam" id="PF05762">
    <property type="entry name" value="VWA_CoxE"/>
    <property type="match status" value="1"/>
</dbReference>
<evidence type="ECO:0000313" key="2">
    <source>
        <dbReference type="EMBL" id="RSN70082.1"/>
    </source>
</evidence>
<dbReference type="InterPro" id="IPR036465">
    <property type="entry name" value="vWFA_dom_sf"/>
</dbReference>
<comment type="caution">
    <text evidence="2">The sequence shown here is derived from an EMBL/GenBank/DDBJ whole genome shotgun (WGS) entry which is preliminary data.</text>
</comment>
<dbReference type="CDD" id="cd00198">
    <property type="entry name" value="vWFA"/>
    <property type="match status" value="1"/>
</dbReference>
<dbReference type="EMBL" id="RCOR01000014">
    <property type="protein sequence ID" value="RSN70082.1"/>
    <property type="molecule type" value="Genomic_DNA"/>
</dbReference>
<accession>A0A429G8K1</accession>
<evidence type="ECO:0000313" key="3">
    <source>
        <dbReference type="Proteomes" id="UP000278149"/>
    </source>
</evidence>